<dbReference type="Gene3D" id="3.40.630.30">
    <property type="match status" value="1"/>
</dbReference>
<organism evidence="2 3">
    <name type="scientific">Kribbella capetownensis</name>
    <dbReference type="NCBI Taxonomy" id="1572659"/>
    <lineage>
        <taxon>Bacteria</taxon>
        <taxon>Bacillati</taxon>
        <taxon>Actinomycetota</taxon>
        <taxon>Actinomycetes</taxon>
        <taxon>Propionibacteriales</taxon>
        <taxon>Kribbellaceae</taxon>
        <taxon>Kribbella</taxon>
    </lineage>
</organism>
<dbReference type="PANTHER" id="PTHR43441:SF6">
    <property type="entry name" value="N-ACETYLTRANSFERASE DOMAIN-CONTAINING PROTEIN"/>
    <property type="match status" value="1"/>
</dbReference>
<keyword evidence="3" id="KW-1185">Reference proteome</keyword>
<proteinExistence type="predicted"/>
<evidence type="ECO:0000313" key="3">
    <source>
        <dbReference type="Proteomes" id="UP000293342"/>
    </source>
</evidence>
<dbReference type="CDD" id="cd04301">
    <property type="entry name" value="NAT_SF"/>
    <property type="match status" value="1"/>
</dbReference>
<dbReference type="PROSITE" id="PS51186">
    <property type="entry name" value="GNAT"/>
    <property type="match status" value="1"/>
</dbReference>
<dbReference type="AlphaFoldDB" id="A0A4R0JYT2"/>
<dbReference type="RefSeq" id="WP_131515634.1">
    <property type="nucleotide sequence ID" value="NZ_SJKD01000005.1"/>
</dbReference>
<dbReference type="InterPro" id="IPR000182">
    <property type="entry name" value="GNAT_dom"/>
</dbReference>
<comment type="caution">
    <text evidence="2">The sequence shown here is derived from an EMBL/GenBank/DDBJ whole genome shotgun (WGS) entry which is preliminary data.</text>
</comment>
<dbReference type="GO" id="GO:0008999">
    <property type="term" value="F:protein-N-terminal-alanine acetyltransferase activity"/>
    <property type="evidence" value="ECO:0007669"/>
    <property type="project" value="TreeGrafter"/>
</dbReference>
<feature type="domain" description="N-acetyltransferase" evidence="1">
    <location>
        <begin position="1"/>
        <end position="162"/>
    </location>
</feature>
<dbReference type="GO" id="GO:0005737">
    <property type="term" value="C:cytoplasm"/>
    <property type="evidence" value="ECO:0007669"/>
    <property type="project" value="TreeGrafter"/>
</dbReference>
<reference evidence="2 3" key="1">
    <citation type="submission" date="2019-02" db="EMBL/GenBank/DDBJ databases">
        <title>Kribbella capetownensis sp. nov. and Kribbella speibonae sp. nov., isolated from soil.</title>
        <authorList>
            <person name="Curtis S.M."/>
            <person name="Norton I."/>
            <person name="Everest G.J."/>
            <person name="Meyers P.R."/>
        </authorList>
    </citation>
    <scope>NUCLEOTIDE SEQUENCE [LARGE SCALE GENOMIC DNA]</scope>
    <source>
        <strain evidence="2 3">YM53</strain>
    </source>
</reference>
<dbReference type="Pfam" id="PF13302">
    <property type="entry name" value="Acetyltransf_3"/>
    <property type="match status" value="1"/>
</dbReference>
<dbReference type="InterPro" id="IPR016181">
    <property type="entry name" value="Acyl_CoA_acyltransferase"/>
</dbReference>
<sequence>MDTRTARLSLHPIDELEGRRIRDRAPGTDDTWAADYPFDGDLAAIGGFLRATEQNGDQRPFGYYQIRRQSDGLAVGGIGFKGRPDDDVVEIGYGLAPSARGNGYATEALMTVMQIAAAHGVTTIRADTDLDNVASQRTLAKAGFAQVGADSELYYFEAQLAR</sequence>
<protein>
    <submittedName>
        <fullName evidence="2">N-acetyltransferase</fullName>
    </submittedName>
</protein>
<dbReference type="SUPFAM" id="SSF55729">
    <property type="entry name" value="Acyl-CoA N-acyltransferases (Nat)"/>
    <property type="match status" value="1"/>
</dbReference>
<gene>
    <name evidence="2" type="ORF">E0H75_22620</name>
</gene>
<dbReference type="Proteomes" id="UP000293342">
    <property type="component" value="Unassembled WGS sequence"/>
</dbReference>
<evidence type="ECO:0000313" key="2">
    <source>
        <dbReference type="EMBL" id="TCC47565.1"/>
    </source>
</evidence>
<dbReference type="InterPro" id="IPR051908">
    <property type="entry name" value="Ribosomal_N-acetyltransferase"/>
</dbReference>
<dbReference type="PANTHER" id="PTHR43441">
    <property type="entry name" value="RIBOSOMAL-PROTEIN-SERINE ACETYLTRANSFERASE"/>
    <property type="match status" value="1"/>
</dbReference>
<dbReference type="OrthoDB" id="3402863at2"/>
<dbReference type="GO" id="GO:1990189">
    <property type="term" value="F:protein N-terminal-serine acetyltransferase activity"/>
    <property type="evidence" value="ECO:0007669"/>
    <property type="project" value="TreeGrafter"/>
</dbReference>
<dbReference type="EMBL" id="SJKD01000005">
    <property type="protein sequence ID" value="TCC47565.1"/>
    <property type="molecule type" value="Genomic_DNA"/>
</dbReference>
<evidence type="ECO:0000259" key="1">
    <source>
        <dbReference type="PROSITE" id="PS51186"/>
    </source>
</evidence>
<accession>A0A4R0JYT2</accession>
<keyword evidence="2" id="KW-0808">Transferase</keyword>
<name>A0A4R0JYT2_9ACTN</name>